<name>A0AAX2LK66_VIBFL</name>
<dbReference type="InterPro" id="IPR012338">
    <property type="entry name" value="Beta-lactam/transpept-like"/>
</dbReference>
<keyword evidence="6" id="KW-1185">Reference proteome</keyword>
<organism evidence="5 7">
    <name type="scientific">Vibrio fluvialis</name>
    <dbReference type="NCBI Taxonomy" id="676"/>
    <lineage>
        <taxon>Bacteria</taxon>
        <taxon>Pseudomonadati</taxon>
        <taxon>Pseudomonadota</taxon>
        <taxon>Gammaproteobacteria</taxon>
        <taxon>Vibrionales</taxon>
        <taxon>Vibrionaceae</taxon>
        <taxon>Vibrio</taxon>
    </lineage>
</organism>
<reference evidence="5 7" key="3">
    <citation type="submission" date="2018-06" db="EMBL/GenBank/DDBJ databases">
        <authorList>
            <consortium name="Pathogen Informatics"/>
            <person name="Doyle S."/>
        </authorList>
    </citation>
    <scope>NUCLEOTIDE SEQUENCE [LARGE SCALE GENOMIC DNA]</scope>
    <source>
        <strain evidence="5 7">NCTC11327</strain>
    </source>
</reference>
<keyword evidence="5" id="KW-0121">Carboxypeptidase</keyword>
<dbReference type="NCBIfam" id="TIGR00666">
    <property type="entry name" value="PBP4"/>
    <property type="match status" value="1"/>
</dbReference>
<gene>
    <name evidence="5" type="primary">dacB</name>
    <name evidence="4" type="ORF">AL536_08435</name>
    <name evidence="5" type="ORF">NCTC11327_00408</name>
</gene>
<reference evidence="6" key="1">
    <citation type="submission" date="2015-12" db="EMBL/GenBank/DDBJ databases">
        <title>FDA dAtabase for Regulatory Grade micrObial Sequences (FDA-ARGOS): Supporting development and validation of Infectious Disease Dx tests.</title>
        <authorList>
            <person name="Hoffmann M."/>
            <person name="Allard M."/>
            <person name="Evans P."/>
            <person name="Brown E."/>
            <person name="Tallon L.J."/>
            <person name="Sadzewicz L."/>
            <person name="Sengamalay N."/>
            <person name="Ott S."/>
            <person name="Godinez A."/>
            <person name="Nagaraj S."/>
            <person name="Vyas G."/>
            <person name="Aluvathingal J."/>
            <person name="Nadendla S."/>
            <person name="Geyer C."/>
            <person name="Sichtig H."/>
        </authorList>
    </citation>
    <scope>NUCLEOTIDE SEQUENCE [LARGE SCALE GENOMIC DNA]</scope>
    <source>
        <strain evidence="6">ATCC 33809</strain>
    </source>
</reference>
<dbReference type="EMBL" id="CP014035">
    <property type="protein sequence ID" value="AMF93564.1"/>
    <property type="molecule type" value="Genomic_DNA"/>
</dbReference>
<dbReference type="Gene3D" id="3.50.80.20">
    <property type="entry name" value="D-Ala-D-Ala carboxypeptidase C, peptidase S13"/>
    <property type="match status" value="1"/>
</dbReference>
<dbReference type="SUPFAM" id="SSF56601">
    <property type="entry name" value="beta-lactamase/transpeptidase-like"/>
    <property type="match status" value="1"/>
</dbReference>
<dbReference type="Proteomes" id="UP000254626">
    <property type="component" value="Unassembled WGS sequence"/>
</dbReference>
<keyword evidence="2 5" id="KW-0378">Hydrolase</keyword>
<dbReference type="Proteomes" id="UP000057088">
    <property type="component" value="Chromosome 2"/>
</dbReference>
<dbReference type="InterPro" id="IPR000667">
    <property type="entry name" value="Peptidase_S13"/>
</dbReference>
<keyword evidence="3" id="KW-0732">Signal</keyword>
<dbReference type="PRINTS" id="PR00922">
    <property type="entry name" value="DADACBPTASE3"/>
</dbReference>
<dbReference type="GeneID" id="29385084"/>
<evidence type="ECO:0000256" key="2">
    <source>
        <dbReference type="ARBA" id="ARBA00022801"/>
    </source>
</evidence>
<evidence type="ECO:0000256" key="1">
    <source>
        <dbReference type="ARBA" id="ARBA00006096"/>
    </source>
</evidence>
<feature type="chain" id="PRO_5043578690" evidence="3">
    <location>
        <begin position="25"/>
        <end position="480"/>
    </location>
</feature>
<dbReference type="EC" id="3.4.16.4" evidence="5"/>
<dbReference type="GO" id="GO:0006508">
    <property type="term" value="P:proteolysis"/>
    <property type="evidence" value="ECO:0007669"/>
    <property type="project" value="InterPro"/>
</dbReference>
<dbReference type="AlphaFoldDB" id="A0AAX2LK66"/>
<evidence type="ECO:0000313" key="6">
    <source>
        <dbReference type="Proteomes" id="UP000057088"/>
    </source>
</evidence>
<comment type="similarity">
    <text evidence="1">Belongs to the peptidase S13 family.</text>
</comment>
<evidence type="ECO:0000313" key="5">
    <source>
        <dbReference type="EMBL" id="SUP20480.1"/>
    </source>
</evidence>
<dbReference type="GO" id="GO:0000270">
    <property type="term" value="P:peptidoglycan metabolic process"/>
    <property type="evidence" value="ECO:0007669"/>
    <property type="project" value="TreeGrafter"/>
</dbReference>
<evidence type="ECO:0000313" key="7">
    <source>
        <dbReference type="Proteomes" id="UP000254626"/>
    </source>
</evidence>
<evidence type="ECO:0000256" key="3">
    <source>
        <dbReference type="SAM" id="SignalP"/>
    </source>
</evidence>
<dbReference type="Pfam" id="PF02113">
    <property type="entry name" value="Peptidase_S13"/>
    <property type="match status" value="1"/>
</dbReference>
<dbReference type="PANTHER" id="PTHR30023:SF0">
    <property type="entry name" value="PENICILLIN-SENSITIVE CARBOXYPEPTIDASE A"/>
    <property type="match status" value="1"/>
</dbReference>
<dbReference type="EMBL" id="UHIP01000001">
    <property type="protein sequence ID" value="SUP20480.1"/>
    <property type="molecule type" value="Genomic_DNA"/>
</dbReference>
<sequence length="480" mass="53132">MSLFQPRQFCVVSFSLYCVFFSVAGSAQLNTQSLPNGARTGLLIQSLNNAEPSERLQTGEYFPPASTLKVITALASQLELGPDFRFETTLAVSGNNAALVFSGDPTLKTDDVKTLLRALKQQQGSTITGDLWLDNRRFTGYERAVGWPWDVMGVCYSAPVSTINLDGNCIQASIYTQDDGRTRVFVPEHYPVHVISEARSVSDTEQQSQHCDLELTTSPENHYRLAGCLPSRTKPLPLKFAVQNTDLYAQRLVYKLLNQLGITLKGEVRIGALPGKTAQVIATHQSESLTQLLDTMLKDSDNLIADTLTKTLGHHFFLQPGSFTNGTEAIKQIIFARTGISLADAQLTDGSGLSRNNRIRLDSMRQILIYVWQHDQELGLIDLLPVAGESGTLKYRRSMRSDEVKGKIKGKSGSLYGTHNMVGFGLDKQGKPETLFIQYVTDYFPPESQTELPVEAPITQFESGFYHQVLSLSQAHDSRQ</sequence>
<dbReference type="NCBIfam" id="NF008322">
    <property type="entry name" value="PRK11113.1"/>
    <property type="match status" value="1"/>
</dbReference>
<proteinExistence type="inferred from homology"/>
<feature type="signal peptide" evidence="3">
    <location>
        <begin position="1"/>
        <end position="24"/>
    </location>
</feature>
<accession>A0AAX2LK66</accession>
<dbReference type="RefSeq" id="WP_061056167.1">
    <property type="nucleotide sequence ID" value="NZ_CABLBX010000008.1"/>
</dbReference>
<dbReference type="GO" id="GO:0009002">
    <property type="term" value="F:serine-type D-Ala-D-Ala carboxypeptidase activity"/>
    <property type="evidence" value="ECO:0007669"/>
    <property type="project" value="UniProtKB-EC"/>
</dbReference>
<protein>
    <submittedName>
        <fullName evidence="5">D-alanyl-D-alanine carboxypeptidase/D-alanyl-D -alanine-endopeptidase</fullName>
        <ecNumber evidence="5">3.4.16.4</ecNumber>
    </submittedName>
    <submittedName>
        <fullName evidence="4">Serine-type D-Ala-D-Ala carboxypeptidase</fullName>
    </submittedName>
</protein>
<dbReference type="KEGG" id="vfl:AL536_08435"/>
<evidence type="ECO:0000313" key="4">
    <source>
        <dbReference type="EMBL" id="AMF93564.1"/>
    </source>
</evidence>
<reference evidence="4" key="2">
    <citation type="submission" date="2018-01" db="EMBL/GenBank/DDBJ databases">
        <title>FDA dAtabase for Regulatory Grade micrObial Sequences (FDA-ARGOS): Supporting development and validation of Infectious Disease Dx tests.</title>
        <authorList>
            <person name="Hoffmann M."/>
            <person name="Allard M."/>
            <person name="Evans P."/>
            <person name="Brown E."/>
            <person name="Tallon L."/>
            <person name="Sadzewicz L."/>
            <person name="Sengamalay N."/>
            <person name="Ott S."/>
            <person name="Godinez A."/>
            <person name="Nagaraj S."/>
            <person name="Vyas G."/>
            <person name="Aluvathingal J."/>
            <person name="Nadendla S."/>
            <person name="Geyer C."/>
            <person name="Sichtig H."/>
        </authorList>
    </citation>
    <scope>NUCLEOTIDE SEQUENCE</scope>
    <source>
        <strain evidence="4">ATCC 33809</strain>
    </source>
</reference>
<keyword evidence="5" id="KW-0645">Protease</keyword>
<dbReference type="PANTHER" id="PTHR30023">
    <property type="entry name" value="D-ALANYL-D-ALANINE CARBOXYPEPTIDASE"/>
    <property type="match status" value="1"/>
</dbReference>
<dbReference type="Gene3D" id="3.40.710.10">
    <property type="entry name" value="DD-peptidase/beta-lactamase superfamily"/>
    <property type="match status" value="1"/>
</dbReference>